<comment type="similarity">
    <text evidence="3 12">Belongs to the hexokinase family.</text>
</comment>
<feature type="domain" description="Hexokinase N-terminal" evidence="13">
    <location>
        <begin position="1"/>
        <end position="110"/>
    </location>
</feature>
<evidence type="ECO:0000259" key="14">
    <source>
        <dbReference type="Pfam" id="PF03727"/>
    </source>
</evidence>
<dbReference type="GO" id="GO:0004340">
    <property type="term" value="F:glucokinase activity"/>
    <property type="evidence" value="ECO:0007669"/>
    <property type="project" value="TreeGrafter"/>
</dbReference>
<reference evidence="15" key="1">
    <citation type="submission" date="2020-11" db="EMBL/GenBank/DDBJ databases">
        <authorList>
            <person name="Tran Van P."/>
        </authorList>
    </citation>
    <scope>NUCLEOTIDE SEQUENCE</scope>
</reference>
<proteinExistence type="inferred from homology"/>
<dbReference type="PANTHER" id="PTHR19443">
    <property type="entry name" value="HEXOKINASE"/>
    <property type="match status" value="1"/>
</dbReference>
<evidence type="ECO:0000256" key="6">
    <source>
        <dbReference type="ARBA" id="ARBA00022777"/>
    </source>
</evidence>
<evidence type="ECO:0000256" key="3">
    <source>
        <dbReference type="ARBA" id="ARBA00009225"/>
    </source>
</evidence>
<evidence type="ECO:0000256" key="1">
    <source>
        <dbReference type="ARBA" id="ARBA00004888"/>
    </source>
</evidence>
<dbReference type="GO" id="GO:0008865">
    <property type="term" value="F:fructokinase activity"/>
    <property type="evidence" value="ECO:0007669"/>
    <property type="project" value="TreeGrafter"/>
</dbReference>
<evidence type="ECO:0000256" key="8">
    <source>
        <dbReference type="ARBA" id="ARBA00023152"/>
    </source>
</evidence>
<dbReference type="InterPro" id="IPR019807">
    <property type="entry name" value="Hexokinase_BS"/>
</dbReference>
<sequence length="370" mass="41413">MFDHIAECMAHFMKEHGVYREQLPLGFTFSFPCKQEGLTRARLVQWTKGFRCSGVESQDVVQLLREAVARRGVCLTTLISRIKSRTYLDIQITVCALINDTTGCLMSCAWKSRSCYVGVIIGTGTNACYMEELDNVELVQDLPEVNEEGPSQMVVNTEWGAFGDNGELEFIRTEYDHEIDRNSINKGRQLYEKMISGMYMGELARLALVRLVKMNLIFEGQGSEQLFERGSFATKYISEIEDDKPGEYHNCMQVLEELALDATEEDCASVRYVCECVSRRAAYLVSAGIATLLNKMKRPKVTVAVDGSVYRFHPHFHDLMTAKISQLLKPGIKFELMLSEDGSGRGAALVAAVACRIALQQAEQQSSASS</sequence>
<dbReference type="GO" id="GO:0005524">
    <property type="term" value="F:ATP binding"/>
    <property type="evidence" value="ECO:0007669"/>
    <property type="project" value="UniProtKB-UniRule"/>
</dbReference>
<dbReference type="PROSITE" id="PS00378">
    <property type="entry name" value="HEXOKINASE_1"/>
    <property type="match status" value="1"/>
</dbReference>
<dbReference type="GO" id="GO:0006006">
    <property type="term" value="P:glucose metabolic process"/>
    <property type="evidence" value="ECO:0007669"/>
    <property type="project" value="TreeGrafter"/>
</dbReference>
<keyword evidence="5 12" id="KW-0547">Nucleotide-binding</keyword>
<dbReference type="AlphaFoldDB" id="A0A7R9AAK9"/>
<comment type="catalytic activity">
    <reaction evidence="9">
        <text>a D-hexose + ATP = a D-hexose 6-phosphate + ADP + H(+)</text>
        <dbReference type="Rhea" id="RHEA:22740"/>
        <dbReference type="ChEBI" id="CHEBI:4194"/>
        <dbReference type="ChEBI" id="CHEBI:15378"/>
        <dbReference type="ChEBI" id="CHEBI:30616"/>
        <dbReference type="ChEBI" id="CHEBI:229467"/>
        <dbReference type="ChEBI" id="CHEBI:456216"/>
        <dbReference type="EC" id="2.7.1.1"/>
    </reaction>
    <physiologicalReaction direction="left-to-right" evidence="9">
        <dbReference type="Rhea" id="RHEA:22741"/>
    </physiologicalReaction>
</comment>
<dbReference type="GO" id="GO:0005739">
    <property type="term" value="C:mitochondrion"/>
    <property type="evidence" value="ECO:0007669"/>
    <property type="project" value="TreeGrafter"/>
</dbReference>
<dbReference type="GO" id="GO:0001678">
    <property type="term" value="P:intracellular glucose homeostasis"/>
    <property type="evidence" value="ECO:0007669"/>
    <property type="project" value="InterPro"/>
</dbReference>
<organism evidence="15">
    <name type="scientific">Darwinula stevensoni</name>
    <dbReference type="NCBI Taxonomy" id="69355"/>
    <lineage>
        <taxon>Eukaryota</taxon>
        <taxon>Metazoa</taxon>
        <taxon>Ecdysozoa</taxon>
        <taxon>Arthropoda</taxon>
        <taxon>Crustacea</taxon>
        <taxon>Oligostraca</taxon>
        <taxon>Ostracoda</taxon>
        <taxon>Podocopa</taxon>
        <taxon>Podocopida</taxon>
        <taxon>Darwinulocopina</taxon>
        <taxon>Darwinuloidea</taxon>
        <taxon>Darwinulidae</taxon>
        <taxon>Darwinula</taxon>
    </lineage>
</organism>
<evidence type="ECO:0000256" key="11">
    <source>
        <dbReference type="ARBA" id="ARBA00048160"/>
    </source>
</evidence>
<comment type="catalytic activity">
    <reaction evidence="10">
        <text>D-fructose + ATP = D-fructose 6-phosphate + ADP + H(+)</text>
        <dbReference type="Rhea" id="RHEA:16125"/>
        <dbReference type="ChEBI" id="CHEBI:15378"/>
        <dbReference type="ChEBI" id="CHEBI:30616"/>
        <dbReference type="ChEBI" id="CHEBI:37721"/>
        <dbReference type="ChEBI" id="CHEBI:61527"/>
        <dbReference type="ChEBI" id="CHEBI:456216"/>
        <dbReference type="EC" id="2.7.1.1"/>
    </reaction>
    <physiologicalReaction direction="left-to-right" evidence="10">
        <dbReference type="Rhea" id="RHEA:16126"/>
    </physiologicalReaction>
</comment>
<dbReference type="PANTHER" id="PTHR19443:SF16">
    <property type="entry name" value="HEXOKINASE TYPE 1-RELATED"/>
    <property type="match status" value="1"/>
</dbReference>
<evidence type="ECO:0000256" key="9">
    <source>
        <dbReference type="ARBA" id="ARBA00044613"/>
    </source>
</evidence>
<protein>
    <recommendedName>
        <fullName evidence="12">Phosphotransferase</fullName>
        <ecNumber evidence="12">2.7.1.-</ecNumber>
    </recommendedName>
</protein>
<comment type="pathway">
    <text evidence="1">Carbohydrate degradation; glycolysis; D-glyceraldehyde 3-phosphate and glycerone phosphate from D-glucose: step 1/4.</text>
</comment>
<dbReference type="Proteomes" id="UP000677054">
    <property type="component" value="Unassembled WGS sequence"/>
</dbReference>
<feature type="domain" description="Hexokinase C-terminal" evidence="14">
    <location>
        <begin position="117"/>
        <end position="353"/>
    </location>
</feature>
<evidence type="ECO:0000256" key="4">
    <source>
        <dbReference type="ARBA" id="ARBA00022679"/>
    </source>
</evidence>
<keyword evidence="4 12" id="KW-0808">Transferase</keyword>
<dbReference type="EMBL" id="LR902449">
    <property type="protein sequence ID" value="CAD7250567.1"/>
    <property type="molecule type" value="Genomic_DNA"/>
</dbReference>
<keyword evidence="7 12" id="KW-0067">ATP-binding</keyword>
<keyword evidence="16" id="KW-1185">Reference proteome</keyword>
<dbReference type="PRINTS" id="PR00475">
    <property type="entry name" value="HEXOKINASE"/>
</dbReference>
<name>A0A7R9AAK9_9CRUS</name>
<dbReference type="InterPro" id="IPR022672">
    <property type="entry name" value="Hexokinase_N"/>
</dbReference>
<dbReference type="EC" id="2.7.1.-" evidence="12"/>
<dbReference type="OrthoDB" id="419537at2759"/>
<dbReference type="GO" id="GO:0006096">
    <property type="term" value="P:glycolytic process"/>
    <property type="evidence" value="ECO:0007669"/>
    <property type="project" value="UniProtKB-UniPathway"/>
</dbReference>
<accession>A0A7R9AAK9</accession>
<keyword evidence="6 12" id="KW-0418">Kinase</keyword>
<dbReference type="InterPro" id="IPR001312">
    <property type="entry name" value="Hexokinase"/>
</dbReference>
<dbReference type="EMBL" id="CAJPEV010002932">
    <property type="protein sequence ID" value="CAG0898463.1"/>
    <property type="molecule type" value="Genomic_DNA"/>
</dbReference>
<dbReference type="InterPro" id="IPR022673">
    <property type="entry name" value="Hexokinase_C"/>
</dbReference>
<evidence type="ECO:0000256" key="10">
    <source>
        <dbReference type="ARBA" id="ARBA00047905"/>
    </source>
</evidence>
<evidence type="ECO:0000259" key="13">
    <source>
        <dbReference type="Pfam" id="PF00349"/>
    </source>
</evidence>
<dbReference type="GO" id="GO:0005829">
    <property type="term" value="C:cytosol"/>
    <property type="evidence" value="ECO:0007669"/>
    <property type="project" value="TreeGrafter"/>
</dbReference>
<gene>
    <name evidence="15" type="ORF">DSTB1V02_LOCUS10339</name>
</gene>
<dbReference type="Pfam" id="PF03727">
    <property type="entry name" value="Hexokinase_2"/>
    <property type="match status" value="1"/>
</dbReference>
<evidence type="ECO:0000256" key="7">
    <source>
        <dbReference type="ARBA" id="ARBA00022840"/>
    </source>
</evidence>
<dbReference type="FunFam" id="3.40.367.20:FF:000005">
    <property type="entry name" value="Phosphotransferase"/>
    <property type="match status" value="1"/>
</dbReference>
<dbReference type="InterPro" id="IPR043129">
    <property type="entry name" value="ATPase_NBD"/>
</dbReference>
<dbReference type="Gene3D" id="3.40.367.20">
    <property type="match status" value="1"/>
</dbReference>
<dbReference type="GO" id="GO:0005536">
    <property type="term" value="F:D-glucose binding"/>
    <property type="evidence" value="ECO:0007669"/>
    <property type="project" value="InterPro"/>
</dbReference>
<dbReference type="Gene3D" id="3.30.420.40">
    <property type="match status" value="1"/>
</dbReference>
<comment type="catalytic activity">
    <reaction evidence="11">
        <text>D-glucose + ATP = D-glucose 6-phosphate + ADP + H(+)</text>
        <dbReference type="Rhea" id="RHEA:17825"/>
        <dbReference type="ChEBI" id="CHEBI:4167"/>
        <dbReference type="ChEBI" id="CHEBI:15378"/>
        <dbReference type="ChEBI" id="CHEBI:30616"/>
        <dbReference type="ChEBI" id="CHEBI:61548"/>
        <dbReference type="ChEBI" id="CHEBI:456216"/>
        <dbReference type="EC" id="2.7.1.1"/>
    </reaction>
    <physiologicalReaction direction="left-to-right" evidence="11">
        <dbReference type="Rhea" id="RHEA:17826"/>
    </physiologicalReaction>
</comment>
<dbReference type="UniPathway" id="UPA00242"/>
<dbReference type="CDD" id="cd24019">
    <property type="entry name" value="ASKHA_NBD_HK_meta"/>
    <property type="match status" value="1"/>
</dbReference>
<dbReference type="Pfam" id="PF00349">
    <property type="entry name" value="Hexokinase_1"/>
    <property type="match status" value="1"/>
</dbReference>
<dbReference type="UniPathway" id="UPA00109">
    <property type="reaction ID" value="UER00180"/>
</dbReference>
<dbReference type="SUPFAM" id="SSF53067">
    <property type="entry name" value="Actin-like ATPase domain"/>
    <property type="match status" value="2"/>
</dbReference>
<evidence type="ECO:0000313" key="16">
    <source>
        <dbReference type="Proteomes" id="UP000677054"/>
    </source>
</evidence>
<evidence type="ECO:0000256" key="2">
    <source>
        <dbReference type="ARBA" id="ARBA00005028"/>
    </source>
</evidence>
<dbReference type="PROSITE" id="PS51748">
    <property type="entry name" value="HEXOKINASE_2"/>
    <property type="match status" value="1"/>
</dbReference>
<evidence type="ECO:0000256" key="5">
    <source>
        <dbReference type="ARBA" id="ARBA00022741"/>
    </source>
</evidence>
<comment type="pathway">
    <text evidence="2">Carbohydrate metabolism; hexose metabolism.</text>
</comment>
<evidence type="ECO:0000256" key="12">
    <source>
        <dbReference type="RuleBase" id="RU362007"/>
    </source>
</evidence>
<evidence type="ECO:0000313" key="15">
    <source>
        <dbReference type="EMBL" id="CAD7250567.1"/>
    </source>
</evidence>
<keyword evidence="8 12" id="KW-0324">Glycolysis</keyword>